<dbReference type="AlphaFoldDB" id="X1NSM7"/>
<gene>
    <name evidence="1" type="ORF">S06H3_62185</name>
</gene>
<sequence>IKSSRRFREKVYIDENISYKNELSVIQINERE</sequence>
<protein>
    <submittedName>
        <fullName evidence="1">Uncharacterized protein</fullName>
    </submittedName>
</protein>
<comment type="caution">
    <text evidence="1">The sequence shown here is derived from an EMBL/GenBank/DDBJ whole genome shotgun (WGS) entry which is preliminary data.</text>
</comment>
<dbReference type="EMBL" id="BARV01040927">
    <property type="protein sequence ID" value="GAI47032.1"/>
    <property type="molecule type" value="Genomic_DNA"/>
</dbReference>
<evidence type="ECO:0000313" key="1">
    <source>
        <dbReference type="EMBL" id="GAI47032.1"/>
    </source>
</evidence>
<name>X1NSM7_9ZZZZ</name>
<proteinExistence type="predicted"/>
<organism evidence="1">
    <name type="scientific">marine sediment metagenome</name>
    <dbReference type="NCBI Taxonomy" id="412755"/>
    <lineage>
        <taxon>unclassified sequences</taxon>
        <taxon>metagenomes</taxon>
        <taxon>ecological metagenomes</taxon>
    </lineage>
</organism>
<reference evidence="1" key="1">
    <citation type="journal article" date="2014" name="Front. Microbiol.">
        <title>High frequency of phylogenetically diverse reductive dehalogenase-homologous genes in deep subseafloor sedimentary metagenomes.</title>
        <authorList>
            <person name="Kawai M."/>
            <person name="Futagami T."/>
            <person name="Toyoda A."/>
            <person name="Takaki Y."/>
            <person name="Nishi S."/>
            <person name="Hori S."/>
            <person name="Arai W."/>
            <person name="Tsubouchi T."/>
            <person name="Morono Y."/>
            <person name="Uchiyama I."/>
            <person name="Ito T."/>
            <person name="Fujiyama A."/>
            <person name="Inagaki F."/>
            <person name="Takami H."/>
        </authorList>
    </citation>
    <scope>NUCLEOTIDE SEQUENCE</scope>
    <source>
        <strain evidence="1">Expedition CK06-06</strain>
    </source>
</reference>
<feature type="non-terminal residue" evidence="1">
    <location>
        <position position="1"/>
    </location>
</feature>
<accession>X1NSM7</accession>